<reference evidence="1" key="1">
    <citation type="submission" date="2014-11" db="EMBL/GenBank/DDBJ databases">
        <authorList>
            <person name="Otto D Thomas"/>
            <person name="Naeem Raeece"/>
        </authorList>
    </citation>
    <scope>NUCLEOTIDE SEQUENCE</scope>
</reference>
<organism evidence="1">
    <name type="scientific">Chromera velia CCMP2878</name>
    <dbReference type="NCBI Taxonomy" id="1169474"/>
    <lineage>
        <taxon>Eukaryota</taxon>
        <taxon>Sar</taxon>
        <taxon>Alveolata</taxon>
        <taxon>Colpodellida</taxon>
        <taxon>Chromeraceae</taxon>
        <taxon>Chromera</taxon>
    </lineage>
</organism>
<accession>A0A0G4H5L8</accession>
<dbReference type="VEuPathDB" id="CryptoDB:Cvel_24726"/>
<evidence type="ECO:0000313" key="1">
    <source>
        <dbReference type="EMBL" id="CEM38925.1"/>
    </source>
</evidence>
<name>A0A0G4H5L8_9ALVE</name>
<gene>
    <name evidence="1" type="ORF">Cvel_24726</name>
</gene>
<protein>
    <submittedName>
        <fullName evidence="1">Uncharacterized protein</fullName>
    </submittedName>
</protein>
<proteinExistence type="predicted"/>
<dbReference type="AlphaFoldDB" id="A0A0G4H5L8"/>
<sequence length="98" mass="11147">MFPVNILYNFPKKNFLDMDQKDSDLVELRRRVSETQQKIDDNASTMGKMLDGAKQEIQQLGELALLDSFRQRSESDGKVFRPQLPSELVTGTVLGTKV</sequence>
<dbReference type="EMBL" id="CDMZ01001891">
    <property type="protein sequence ID" value="CEM38925.1"/>
    <property type="molecule type" value="Genomic_DNA"/>
</dbReference>